<dbReference type="Proteomes" id="UP000229378">
    <property type="component" value="Unassembled WGS sequence"/>
</dbReference>
<accession>A0A2G4U0C8</accession>
<dbReference type="PANTHER" id="PTHR30087:SF1">
    <property type="entry name" value="HYPOTHETICAL CYTOSOLIC PROTEIN"/>
    <property type="match status" value="1"/>
</dbReference>
<reference evidence="1 2" key="1">
    <citation type="submission" date="2017-10" db="EMBL/GenBank/DDBJ databases">
        <authorList>
            <person name="Banno H."/>
            <person name="Chua N.-H."/>
        </authorList>
    </citation>
    <scope>NUCLEOTIDE SEQUENCE [LARGE SCALE GENOMIC DNA]</scope>
    <source>
        <strain evidence="1 2">SCPM-O-B-7607</strain>
    </source>
</reference>
<protein>
    <submittedName>
        <fullName evidence="1">DUF523 domain-containing protein</fullName>
    </submittedName>
</protein>
<proteinExistence type="predicted"/>
<dbReference type="InterPro" id="IPR007553">
    <property type="entry name" value="2-thiour_desulf"/>
</dbReference>
<dbReference type="AlphaFoldDB" id="A0A2G4U0C8"/>
<evidence type="ECO:0000313" key="2">
    <source>
        <dbReference type="Proteomes" id="UP000229378"/>
    </source>
</evidence>
<gene>
    <name evidence="1" type="ORF">CS533_14440</name>
</gene>
<organism evidence="1 2">
    <name type="scientific">Yersinia bercovieri</name>
    <dbReference type="NCBI Taxonomy" id="634"/>
    <lineage>
        <taxon>Bacteria</taxon>
        <taxon>Pseudomonadati</taxon>
        <taxon>Pseudomonadota</taxon>
        <taxon>Gammaproteobacteria</taxon>
        <taxon>Enterobacterales</taxon>
        <taxon>Yersiniaceae</taxon>
        <taxon>Yersinia</taxon>
    </lineage>
</organism>
<sequence length="187" mass="20540">MCHIIFIKVDNHVESESKPARILISACLMGKPVRYNGSALPVSDDIIQRWQDEGRLVLVCPELAAGMPVPRPPAEIQQGNGEAVLQGQARVIEQWGNDVSREFLQGAYQALELAQKHHCTLAILTEGSPSCGSSRIYDGHFNGSQRAGQGVTTALLRRHGITVFSHLQLEQADEFLRSSSQIQVKSE</sequence>
<name>A0A2G4U0C8_YERBE</name>
<comment type="caution">
    <text evidence="1">The sequence shown here is derived from an EMBL/GenBank/DDBJ whole genome shotgun (WGS) entry which is preliminary data.</text>
</comment>
<dbReference type="Pfam" id="PF04463">
    <property type="entry name" value="2-thiour_desulf"/>
    <property type="match status" value="1"/>
</dbReference>
<dbReference type="EMBL" id="PEHN01000015">
    <property type="protein sequence ID" value="PHZ26785.1"/>
    <property type="molecule type" value="Genomic_DNA"/>
</dbReference>
<dbReference type="PANTHER" id="PTHR30087">
    <property type="entry name" value="INNER MEMBRANE PROTEIN"/>
    <property type="match status" value="1"/>
</dbReference>
<evidence type="ECO:0000313" key="1">
    <source>
        <dbReference type="EMBL" id="PHZ26785.1"/>
    </source>
</evidence>